<evidence type="ECO:0000313" key="2">
    <source>
        <dbReference type="EMBL" id="KRZ57076.1"/>
    </source>
</evidence>
<dbReference type="EMBL" id="JYDW01000081">
    <property type="protein sequence ID" value="KRZ57076.1"/>
    <property type="molecule type" value="Genomic_DNA"/>
</dbReference>
<feature type="transmembrane region" description="Helical" evidence="1">
    <location>
        <begin position="68"/>
        <end position="85"/>
    </location>
</feature>
<proteinExistence type="predicted"/>
<gene>
    <name evidence="2" type="ORF">T02_8878</name>
</gene>
<organism evidence="2 3">
    <name type="scientific">Trichinella nativa</name>
    <dbReference type="NCBI Taxonomy" id="6335"/>
    <lineage>
        <taxon>Eukaryota</taxon>
        <taxon>Metazoa</taxon>
        <taxon>Ecdysozoa</taxon>
        <taxon>Nematoda</taxon>
        <taxon>Enoplea</taxon>
        <taxon>Dorylaimia</taxon>
        <taxon>Trichinellida</taxon>
        <taxon>Trichinellidae</taxon>
        <taxon>Trichinella</taxon>
    </lineage>
</organism>
<name>A0A0V1LC08_9BILA</name>
<keyword evidence="3" id="KW-1185">Reference proteome</keyword>
<comment type="caution">
    <text evidence="2">The sequence shown here is derived from an EMBL/GenBank/DDBJ whole genome shotgun (WGS) entry which is preliminary data.</text>
</comment>
<keyword evidence="1" id="KW-0812">Transmembrane</keyword>
<reference evidence="2 3" key="1">
    <citation type="submission" date="2015-05" db="EMBL/GenBank/DDBJ databases">
        <title>Evolution of Trichinella species and genotypes.</title>
        <authorList>
            <person name="Korhonen P.K."/>
            <person name="Edoardo P."/>
            <person name="Giuseppe L.R."/>
            <person name="Gasser R.B."/>
        </authorList>
    </citation>
    <scope>NUCLEOTIDE SEQUENCE [LARGE SCALE GENOMIC DNA]</scope>
    <source>
        <strain evidence="2">ISS10</strain>
    </source>
</reference>
<keyword evidence="1" id="KW-1133">Transmembrane helix</keyword>
<accession>A0A0V1LC08</accession>
<dbReference type="Proteomes" id="UP000054721">
    <property type="component" value="Unassembled WGS sequence"/>
</dbReference>
<feature type="transmembrane region" description="Helical" evidence="1">
    <location>
        <begin position="33"/>
        <end position="56"/>
    </location>
</feature>
<evidence type="ECO:0000313" key="3">
    <source>
        <dbReference type="Proteomes" id="UP000054721"/>
    </source>
</evidence>
<evidence type="ECO:0000256" key="1">
    <source>
        <dbReference type="SAM" id="Phobius"/>
    </source>
</evidence>
<protein>
    <submittedName>
        <fullName evidence="2">Uncharacterized protein</fullName>
    </submittedName>
</protein>
<dbReference type="AlphaFoldDB" id="A0A0V1LC08"/>
<keyword evidence="1" id="KW-0472">Membrane</keyword>
<sequence>MCFELAFSKETFCFSHDHQSKILTFYRSGACQFFQSIFHVATVCPLVQLYNSILIICEIERTKDFSRFHGIWTVAILATIIALNQA</sequence>